<comment type="subcellular location">
    <subcellularLocation>
        <location evidence="1">Membrane</location>
        <topology evidence="1">Multi-pass membrane protein</topology>
    </subcellularLocation>
</comment>
<keyword evidence="4 5" id="KW-0472">Membrane</keyword>
<evidence type="ECO:0000256" key="4">
    <source>
        <dbReference type="ARBA" id="ARBA00023136"/>
    </source>
</evidence>
<dbReference type="EMBL" id="UOFC01000037">
    <property type="protein sequence ID" value="VAW45044.1"/>
    <property type="molecule type" value="Genomic_DNA"/>
</dbReference>
<protein>
    <submittedName>
        <fullName evidence="7">NnrU family protein, required for expression of nitric oxide and nitrite reductases (Nir and Nor)</fullName>
    </submittedName>
</protein>
<dbReference type="AlphaFoldDB" id="A0A3B0WN49"/>
<feature type="transmembrane region" description="Helical" evidence="5">
    <location>
        <begin position="118"/>
        <end position="138"/>
    </location>
</feature>
<name>A0A3B0WN49_9ZZZZ</name>
<evidence type="ECO:0000259" key="6">
    <source>
        <dbReference type="Pfam" id="PF07298"/>
    </source>
</evidence>
<feature type="transmembrane region" description="Helical" evidence="5">
    <location>
        <begin position="61"/>
        <end position="80"/>
    </location>
</feature>
<evidence type="ECO:0000256" key="3">
    <source>
        <dbReference type="ARBA" id="ARBA00022989"/>
    </source>
</evidence>
<evidence type="ECO:0000313" key="7">
    <source>
        <dbReference type="EMBL" id="VAW45044.1"/>
    </source>
</evidence>
<feature type="non-terminal residue" evidence="7">
    <location>
        <position position="1"/>
    </location>
</feature>
<organism evidence="7">
    <name type="scientific">hydrothermal vent metagenome</name>
    <dbReference type="NCBI Taxonomy" id="652676"/>
    <lineage>
        <taxon>unclassified sequences</taxon>
        <taxon>metagenomes</taxon>
        <taxon>ecological metagenomes</taxon>
    </lineage>
</organism>
<feature type="domain" description="NnrU" evidence="6">
    <location>
        <begin position="1"/>
        <end position="147"/>
    </location>
</feature>
<feature type="transmembrane region" description="Helical" evidence="5">
    <location>
        <begin position="86"/>
        <end position="106"/>
    </location>
</feature>
<keyword evidence="2 5" id="KW-0812">Transmembrane</keyword>
<dbReference type="Pfam" id="PF07298">
    <property type="entry name" value="NnrU"/>
    <property type="match status" value="1"/>
</dbReference>
<dbReference type="GO" id="GO:0016020">
    <property type="term" value="C:membrane"/>
    <property type="evidence" value="ECO:0007669"/>
    <property type="project" value="UniProtKB-SubCell"/>
</dbReference>
<dbReference type="InterPro" id="IPR009915">
    <property type="entry name" value="NnrU_dom"/>
</dbReference>
<evidence type="ECO:0000256" key="5">
    <source>
        <dbReference type="SAM" id="Phobius"/>
    </source>
</evidence>
<sequence length="152" mass="16304">FGILSIVSIVLIVHGLMTATFVPLYDPPSWGRHLAMLLMLPAIYLFLSSTVGPAPSAVKVITAHPVSWAVILWSVSHLLANGDLAHVLLFGALGLFGIISIVTGNMRDLQPALKQRPALLAEAIFIAIVVVVYLALIWGHKYFTGMPIIPGS</sequence>
<gene>
    <name evidence="7" type="ORF">MNBD_GAMMA03-1080</name>
</gene>
<reference evidence="7" key="1">
    <citation type="submission" date="2018-06" db="EMBL/GenBank/DDBJ databases">
        <authorList>
            <person name="Zhirakovskaya E."/>
        </authorList>
    </citation>
    <scope>NUCLEOTIDE SEQUENCE</scope>
</reference>
<keyword evidence="3 5" id="KW-1133">Transmembrane helix</keyword>
<accession>A0A3B0WN49</accession>
<proteinExistence type="predicted"/>
<evidence type="ECO:0000256" key="1">
    <source>
        <dbReference type="ARBA" id="ARBA00004141"/>
    </source>
</evidence>
<feature type="transmembrane region" description="Helical" evidence="5">
    <location>
        <begin position="34"/>
        <end position="54"/>
    </location>
</feature>
<evidence type="ECO:0000256" key="2">
    <source>
        <dbReference type="ARBA" id="ARBA00022692"/>
    </source>
</evidence>